<dbReference type="InterPro" id="IPR012669">
    <property type="entry name" value="Pectate_lyase"/>
</dbReference>
<dbReference type="STRING" id="1572751.PK98_05920"/>
<evidence type="ECO:0000256" key="1">
    <source>
        <dbReference type="SAM" id="MobiDB-lite"/>
    </source>
</evidence>
<evidence type="ECO:0000313" key="2">
    <source>
        <dbReference type="EMBL" id="KHL26784.1"/>
    </source>
</evidence>
<dbReference type="SUPFAM" id="SSF81853">
    <property type="entry name" value="Family 10 polysaccharide lyase"/>
    <property type="match status" value="1"/>
</dbReference>
<name>A0A0B2BZD5_9SPHN</name>
<accession>A0A0B2BZD5</accession>
<comment type="caution">
    <text evidence="2">The sequence shown here is derived from an EMBL/GenBank/DDBJ whole genome shotgun (WGS) entry which is preliminary data.</text>
</comment>
<dbReference type="GO" id="GO:0016829">
    <property type="term" value="F:lyase activity"/>
    <property type="evidence" value="ECO:0007669"/>
    <property type="project" value="UniProtKB-KW"/>
</dbReference>
<dbReference type="Gene3D" id="1.50.10.20">
    <property type="match status" value="1"/>
</dbReference>
<evidence type="ECO:0000313" key="3">
    <source>
        <dbReference type="Proteomes" id="UP000030988"/>
    </source>
</evidence>
<sequence length="425" mass="46043">MGASCGVITISPGEARVIGTNVPAPPLDAERIGTLPATQRQGWLDYLQRSATQMRADRASLQAELPAGASQPPSPAPHGAGIKSMPMDQDPVWYAGADARRIADNVASFQTPAGGWSKNLDRAGSPRLPGQRYGSDGGPAVPDPTNFDQPDDRRWIYVGTIDNGATTGELRYLARVAAAVPGQEGDAYRASFVSGIRYLLAAQYPNGGWPQVWPLQGGYHDGITFNDNGMAEVMMLLHDVATDPRFAFVPGDMRSQAGAAVERGTAVILQAQVRVDGQRTGWPQQVDPLTLEPISARNYEPRSIASGETTDILLFLMREPRPAAEVRTAIEGGIAWLRSKATHDVAFTRVEGEGRKLIPHPGAGPIWSRNYDVVSGQPIFGDRDKSIHDDVNGISEGRRNGYAWWVNTPQRVLDAYPAWRSRTET</sequence>
<gene>
    <name evidence="2" type="ORF">PK98_05920</name>
</gene>
<reference evidence="2 3" key="1">
    <citation type="submission" date="2014-11" db="EMBL/GenBank/DDBJ databases">
        <title>Draft genome sequence of Kirrobacter mercurialis.</title>
        <authorList>
            <person name="Coil D.A."/>
            <person name="Eisen J.A."/>
        </authorList>
    </citation>
    <scope>NUCLEOTIDE SEQUENCE [LARGE SCALE GENOMIC DNA]</scope>
    <source>
        <strain evidence="2 3">Coronado</strain>
    </source>
</reference>
<keyword evidence="3" id="KW-1185">Reference proteome</keyword>
<organism evidence="2 3">
    <name type="scientific">Croceibacterium mercuriale</name>
    <dbReference type="NCBI Taxonomy" id="1572751"/>
    <lineage>
        <taxon>Bacteria</taxon>
        <taxon>Pseudomonadati</taxon>
        <taxon>Pseudomonadota</taxon>
        <taxon>Alphaproteobacteria</taxon>
        <taxon>Sphingomonadales</taxon>
        <taxon>Erythrobacteraceae</taxon>
        <taxon>Croceibacterium</taxon>
    </lineage>
</organism>
<dbReference type="Proteomes" id="UP000030988">
    <property type="component" value="Unassembled WGS sequence"/>
</dbReference>
<protein>
    <submittedName>
        <fullName evidence="2">Pectate lyase</fullName>
    </submittedName>
</protein>
<feature type="compositionally biased region" description="Low complexity" evidence="1">
    <location>
        <begin position="66"/>
        <end position="81"/>
    </location>
</feature>
<dbReference type="EMBL" id="JTDN01000001">
    <property type="protein sequence ID" value="KHL26784.1"/>
    <property type="molecule type" value="Genomic_DNA"/>
</dbReference>
<dbReference type="Pfam" id="PF09492">
    <property type="entry name" value="Pec_lyase"/>
    <property type="match status" value="1"/>
</dbReference>
<feature type="region of interest" description="Disordered" evidence="1">
    <location>
        <begin position="113"/>
        <end position="151"/>
    </location>
</feature>
<dbReference type="NCBIfam" id="TIGR02474">
    <property type="entry name" value="pec_lyase"/>
    <property type="match status" value="1"/>
</dbReference>
<feature type="region of interest" description="Disordered" evidence="1">
    <location>
        <begin position="59"/>
        <end position="83"/>
    </location>
</feature>
<proteinExistence type="predicted"/>
<dbReference type="AlphaFoldDB" id="A0A0B2BZD5"/>
<keyword evidence="2" id="KW-0456">Lyase</keyword>